<dbReference type="Pfam" id="PF00381">
    <property type="entry name" value="PTS-HPr"/>
    <property type="match status" value="1"/>
</dbReference>
<dbReference type="Proteomes" id="UP000215459">
    <property type="component" value="Unassembled WGS sequence"/>
</dbReference>
<keyword evidence="2" id="KW-0732">Signal</keyword>
<gene>
    <name evidence="4" type="ORF">CHM34_13695</name>
</gene>
<dbReference type="RefSeq" id="WP_094265181.1">
    <property type="nucleotide sequence ID" value="NZ_NOWF01000008.1"/>
</dbReference>
<evidence type="ECO:0000256" key="2">
    <source>
        <dbReference type="SAM" id="SignalP"/>
    </source>
</evidence>
<dbReference type="EMBL" id="NOWF01000008">
    <property type="protein sequence ID" value="OYD06984.1"/>
    <property type="molecule type" value="Genomic_DNA"/>
</dbReference>
<evidence type="ECO:0000313" key="5">
    <source>
        <dbReference type="Proteomes" id="UP000215459"/>
    </source>
</evidence>
<dbReference type="Gene3D" id="3.30.1340.10">
    <property type="entry name" value="HPr-like"/>
    <property type="match status" value="1"/>
</dbReference>
<name>A0A235B3W9_9BACL</name>
<feature type="domain" description="HPr" evidence="3">
    <location>
        <begin position="285"/>
        <end position="347"/>
    </location>
</feature>
<evidence type="ECO:0000256" key="1">
    <source>
        <dbReference type="SAM" id="MobiDB-lite"/>
    </source>
</evidence>
<dbReference type="SUPFAM" id="SSF55594">
    <property type="entry name" value="HPr-like"/>
    <property type="match status" value="1"/>
</dbReference>
<sequence length="351" mass="38750">MNKKKIVGLIIFLVFSLLLASIPSVSADGPSTAGKEAFVIRADRIESKGVLPGISVGKDGLLLKLQITEAKISGMTLGGSYRRGEGGGRWHMAGQDPGPVTMKGMTVEASAIGFKIKPGDIIGFDRPMKIGWQTPSIVLHDVFLRVERLQAESSRMTALDLDTTKAVSLKPPENGLYIDLRPFSTRDQTEAEEEVNRKLKELFNQEEESKESPQDDSEESSKEDKDSSEETKPGEKPDQKDPGGGSETPDEEPSPPDDGNVPSDPVPEEGDDRVKQTIRLKRYFPALEIAEKAKEYEAEVVLKQGEKEFHAKRWTELILMRRLKGTRIEIRARGPDADQAVQELAKQLGEE</sequence>
<feature type="chain" id="PRO_5012398652" description="HPr domain-containing protein" evidence="2">
    <location>
        <begin position="28"/>
        <end position="351"/>
    </location>
</feature>
<reference evidence="4 5" key="1">
    <citation type="submission" date="2017-07" db="EMBL/GenBank/DDBJ databases">
        <title>The genome sequence of Paludifilum halophilum highlights mechanisms for microbial adaptation to high salt environemnts.</title>
        <authorList>
            <person name="Belbahri L."/>
        </authorList>
    </citation>
    <scope>NUCLEOTIDE SEQUENCE [LARGE SCALE GENOMIC DNA]</scope>
    <source>
        <strain evidence="4 5">DSM 102817</strain>
    </source>
</reference>
<proteinExistence type="predicted"/>
<dbReference type="AlphaFoldDB" id="A0A235B3W9"/>
<dbReference type="OrthoDB" id="2831469at2"/>
<feature type="compositionally biased region" description="Basic and acidic residues" evidence="1">
    <location>
        <begin position="219"/>
        <end position="241"/>
    </location>
</feature>
<feature type="compositionally biased region" description="Basic and acidic residues" evidence="1">
    <location>
        <begin position="194"/>
        <end position="203"/>
    </location>
</feature>
<feature type="signal peptide" evidence="2">
    <location>
        <begin position="1"/>
        <end position="27"/>
    </location>
</feature>
<dbReference type="InterPro" id="IPR035895">
    <property type="entry name" value="HPr-like_sf"/>
</dbReference>
<accession>A0A235B3W9</accession>
<evidence type="ECO:0000313" key="4">
    <source>
        <dbReference type="EMBL" id="OYD06984.1"/>
    </source>
</evidence>
<organism evidence="4 5">
    <name type="scientific">Paludifilum halophilum</name>
    <dbReference type="NCBI Taxonomy" id="1642702"/>
    <lineage>
        <taxon>Bacteria</taxon>
        <taxon>Bacillati</taxon>
        <taxon>Bacillota</taxon>
        <taxon>Bacilli</taxon>
        <taxon>Bacillales</taxon>
        <taxon>Thermoactinomycetaceae</taxon>
        <taxon>Paludifilum</taxon>
    </lineage>
</organism>
<comment type="caution">
    <text evidence="4">The sequence shown here is derived from an EMBL/GenBank/DDBJ whole genome shotgun (WGS) entry which is preliminary data.</text>
</comment>
<feature type="region of interest" description="Disordered" evidence="1">
    <location>
        <begin position="173"/>
        <end position="277"/>
    </location>
</feature>
<feature type="compositionally biased region" description="Acidic residues" evidence="1">
    <location>
        <begin position="204"/>
        <end position="218"/>
    </location>
</feature>
<evidence type="ECO:0000259" key="3">
    <source>
        <dbReference type="Pfam" id="PF00381"/>
    </source>
</evidence>
<dbReference type="InterPro" id="IPR000032">
    <property type="entry name" value="HPr-like"/>
</dbReference>
<keyword evidence="5" id="KW-1185">Reference proteome</keyword>
<protein>
    <recommendedName>
        <fullName evidence="3">HPr domain-containing protein</fullName>
    </recommendedName>
</protein>